<feature type="transmembrane region" description="Helical" evidence="9">
    <location>
        <begin position="135"/>
        <end position="158"/>
    </location>
</feature>
<keyword evidence="8 9" id="KW-0472">Membrane</keyword>
<dbReference type="AlphaFoldDB" id="A0A1G9C5R3"/>
<evidence type="ECO:0000256" key="4">
    <source>
        <dbReference type="ARBA" id="ARBA00022475"/>
    </source>
</evidence>
<keyword evidence="12" id="KW-1185">Reference proteome</keyword>
<dbReference type="PANTHER" id="PTHR32243">
    <property type="entry name" value="MALTOSE TRANSPORT SYSTEM PERMEASE-RELATED"/>
    <property type="match status" value="1"/>
</dbReference>
<dbReference type="SUPFAM" id="SSF161098">
    <property type="entry name" value="MetI-like"/>
    <property type="match status" value="1"/>
</dbReference>
<keyword evidence="7 9" id="KW-1133">Transmembrane helix</keyword>
<feature type="transmembrane region" description="Helical" evidence="9">
    <location>
        <begin position="71"/>
        <end position="92"/>
    </location>
</feature>
<evidence type="ECO:0000313" key="11">
    <source>
        <dbReference type="EMBL" id="SDK47008.1"/>
    </source>
</evidence>
<dbReference type="InterPro" id="IPR000515">
    <property type="entry name" value="MetI-like"/>
</dbReference>
<feature type="transmembrane region" description="Helical" evidence="9">
    <location>
        <begin position="240"/>
        <end position="258"/>
    </location>
</feature>
<dbReference type="PANTHER" id="PTHR32243:SF50">
    <property type="entry name" value="MALTOSE_MALTODEXTRIN TRANSPORT SYSTEM PERMEASE PROTEIN MALG"/>
    <property type="match status" value="1"/>
</dbReference>
<keyword evidence="4" id="KW-1003">Cell membrane</keyword>
<evidence type="ECO:0000256" key="9">
    <source>
        <dbReference type="RuleBase" id="RU363032"/>
    </source>
</evidence>
<dbReference type="STRING" id="407036.SAMN05216243_3263"/>
<dbReference type="Gene3D" id="1.10.3720.10">
    <property type="entry name" value="MetI-like"/>
    <property type="match status" value="1"/>
</dbReference>
<dbReference type="OrthoDB" id="9810086at2"/>
<dbReference type="CDD" id="cd06261">
    <property type="entry name" value="TM_PBP2"/>
    <property type="match status" value="1"/>
</dbReference>
<keyword evidence="3 9" id="KW-0813">Transport</keyword>
<dbReference type="Proteomes" id="UP000198694">
    <property type="component" value="Unassembled WGS sequence"/>
</dbReference>
<organism evidence="11 12">
    <name type="scientific">Sediminibacillus albus</name>
    <dbReference type="NCBI Taxonomy" id="407036"/>
    <lineage>
        <taxon>Bacteria</taxon>
        <taxon>Bacillati</taxon>
        <taxon>Bacillota</taxon>
        <taxon>Bacilli</taxon>
        <taxon>Bacillales</taxon>
        <taxon>Bacillaceae</taxon>
        <taxon>Sediminibacillus</taxon>
    </lineage>
</organism>
<comment type="similarity">
    <text evidence="2">Belongs to the binding-protein-dependent transport system permease family. MalFG subfamily.</text>
</comment>
<evidence type="ECO:0000259" key="10">
    <source>
        <dbReference type="PROSITE" id="PS50928"/>
    </source>
</evidence>
<keyword evidence="5 11" id="KW-0762">Sugar transport</keyword>
<protein>
    <submittedName>
        <fullName evidence="11">Multiple sugar transport system permease protein</fullName>
    </submittedName>
</protein>
<evidence type="ECO:0000256" key="7">
    <source>
        <dbReference type="ARBA" id="ARBA00022989"/>
    </source>
</evidence>
<dbReference type="PROSITE" id="PS50928">
    <property type="entry name" value="ABC_TM1"/>
    <property type="match status" value="1"/>
</dbReference>
<dbReference type="Pfam" id="PF00528">
    <property type="entry name" value="BPD_transp_1"/>
    <property type="match status" value="1"/>
</dbReference>
<evidence type="ECO:0000256" key="5">
    <source>
        <dbReference type="ARBA" id="ARBA00022597"/>
    </source>
</evidence>
<evidence type="ECO:0000256" key="6">
    <source>
        <dbReference type="ARBA" id="ARBA00022692"/>
    </source>
</evidence>
<reference evidence="11 12" key="1">
    <citation type="submission" date="2016-10" db="EMBL/GenBank/DDBJ databases">
        <authorList>
            <person name="de Groot N.N."/>
        </authorList>
    </citation>
    <scope>NUCLEOTIDE SEQUENCE [LARGE SCALE GENOMIC DNA]</scope>
    <source>
        <strain evidence="11 12">CGMCC 1.6502</strain>
    </source>
</reference>
<feature type="transmembrane region" description="Helical" evidence="9">
    <location>
        <begin position="179"/>
        <end position="204"/>
    </location>
</feature>
<dbReference type="RefSeq" id="WP_093216426.1">
    <property type="nucleotide sequence ID" value="NZ_FNFL01000007.1"/>
</dbReference>
<accession>A0A1G9C5R3</accession>
<dbReference type="InterPro" id="IPR050901">
    <property type="entry name" value="BP-dep_ABC_trans_perm"/>
</dbReference>
<evidence type="ECO:0000256" key="8">
    <source>
        <dbReference type="ARBA" id="ARBA00023136"/>
    </source>
</evidence>
<feature type="transmembrane region" description="Helical" evidence="9">
    <location>
        <begin position="7"/>
        <end position="28"/>
    </location>
</feature>
<evidence type="ECO:0000313" key="12">
    <source>
        <dbReference type="Proteomes" id="UP000198694"/>
    </source>
</evidence>
<sequence>MSRRKEWALNILGIVFVLIFLFPVYWMIITAFKSQSEIFQSTPTFWPKDFQLTSFIDIFKDNVGQYFLNSFMIAGLATILVLVLAVPSAYGLARFNVRGKNPMILLFLVTQMLPATVILTPLFIVFNNFHLLNTYWGPVLTCATLGVPFSVLILRTFFLGIPKELEEAASIDGCGRFKTFIRVIVPISYPSIVVCGAISFFFSWGDLIFSMTFNRNQDLWPLTAGIYNAIGRYGIEWNDLMAFATVSVLPVIVIFIILQKQLVKGLVSGSIK</sequence>
<gene>
    <name evidence="11" type="ORF">SAMN05216243_3263</name>
</gene>
<proteinExistence type="inferred from homology"/>
<evidence type="ECO:0000256" key="3">
    <source>
        <dbReference type="ARBA" id="ARBA00022448"/>
    </source>
</evidence>
<dbReference type="InterPro" id="IPR035906">
    <property type="entry name" value="MetI-like_sf"/>
</dbReference>
<comment type="subcellular location">
    <subcellularLocation>
        <location evidence="1 9">Cell membrane</location>
        <topology evidence="1 9">Multi-pass membrane protein</topology>
    </subcellularLocation>
</comment>
<dbReference type="EMBL" id="FNFL01000007">
    <property type="protein sequence ID" value="SDK47008.1"/>
    <property type="molecule type" value="Genomic_DNA"/>
</dbReference>
<evidence type="ECO:0000256" key="2">
    <source>
        <dbReference type="ARBA" id="ARBA00009047"/>
    </source>
</evidence>
<name>A0A1G9C5R3_9BACI</name>
<keyword evidence="6 9" id="KW-0812">Transmembrane</keyword>
<evidence type="ECO:0000256" key="1">
    <source>
        <dbReference type="ARBA" id="ARBA00004651"/>
    </source>
</evidence>
<feature type="transmembrane region" description="Helical" evidence="9">
    <location>
        <begin position="104"/>
        <end position="129"/>
    </location>
</feature>
<feature type="domain" description="ABC transmembrane type-1" evidence="10">
    <location>
        <begin position="67"/>
        <end position="258"/>
    </location>
</feature>
<dbReference type="GO" id="GO:0055085">
    <property type="term" value="P:transmembrane transport"/>
    <property type="evidence" value="ECO:0007669"/>
    <property type="project" value="InterPro"/>
</dbReference>
<dbReference type="GO" id="GO:0005886">
    <property type="term" value="C:plasma membrane"/>
    <property type="evidence" value="ECO:0007669"/>
    <property type="project" value="UniProtKB-SubCell"/>
</dbReference>